<keyword evidence="2" id="KW-1185">Reference proteome</keyword>
<comment type="caution">
    <text evidence="1">The sequence shown here is derived from an EMBL/GenBank/DDBJ whole genome shotgun (WGS) entry which is preliminary data.</text>
</comment>
<evidence type="ECO:0000313" key="1">
    <source>
        <dbReference type="EMBL" id="OBZ66508.1"/>
    </source>
</evidence>
<dbReference type="AlphaFoldDB" id="A0A1C7LPM4"/>
<organism evidence="1 2">
    <name type="scientific">Grifola frondosa</name>
    <name type="common">Maitake</name>
    <name type="synonym">Polyporus frondosus</name>
    <dbReference type="NCBI Taxonomy" id="5627"/>
    <lineage>
        <taxon>Eukaryota</taxon>
        <taxon>Fungi</taxon>
        <taxon>Dikarya</taxon>
        <taxon>Basidiomycota</taxon>
        <taxon>Agaricomycotina</taxon>
        <taxon>Agaricomycetes</taxon>
        <taxon>Polyporales</taxon>
        <taxon>Grifolaceae</taxon>
        <taxon>Grifola</taxon>
    </lineage>
</organism>
<gene>
    <name evidence="1" type="ORF">A0H81_13526</name>
</gene>
<reference evidence="1 2" key="1">
    <citation type="submission" date="2016-03" db="EMBL/GenBank/DDBJ databases">
        <title>Whole genome sequencing of Grifola frondosa 9006-11.</title>
        <authorList>
            <person name="Min B."/>
            <person name="Park H."/>
            <person name="Kim J.-G."/>
            <person name="Cho H."/>
            <person name="Oh Y.-L."/>
            <person name="Kong W.-S."/>
            <person name="Choi I.-G."/>
        </authorList>
    </citation>
    <scope>NUCLEOTIDE SEQUENCE [LARGE SCALE GENOMIC DNA]</scope>
    <source>
        <strain evidence="1 2">9006-11</strain>
    </source>
</reference>
<protein>
    <submittedName>
        <fullName evidence="1">Uncharacterized protein</fullName>
    </submittedName>
</protein>
<dbReference type="EMBL" id="LUGG01000031">
    <property type="protein sequence ID" value="OBZ66508.1"/>
    <property type="molecule type" value="Genomic_DNA"/>
</dbReference>
<proteinExistence type="predicted"/>
<accession>A0A1C7LPM4</accession>
<dbReference type="Proteomes" id="UP000092993">
    <property type="component" value="Unassembled WGS sequence"/>
</dbReference>
<evidence type="ECO:0000313" key="2">
    <source>
        <dbReference type="Proteomes" id="UP000092993"/>
    </source>
</evidence>
<sequence>MGIFTVGCLSCEKLGCMCDFPDCRHSIIGLFTSSASIDVRERHMPFYASVMATILIRAAAKKYCISSTIHDRNSPFWALRYIAFRLPLSSMVGTESCLDFP</sequence>
<name>A0A1C7LPM4_GRIFR</name>